<accession>A0ABY3CIH9</accession>
<evidence type="ECO:0000313" key="4">
    <source>
        <dbReference type="Proteomes" id="UP000733744"/>
    </source>
</evidence>
<name>A0ABY3CIH9_9GAMM</name>
<keyword evidence="4" id="KW-1185">Reference proteome</keyword>
<dbReference type="Proteomes" id="UP000733744">
    <property type="component" value="Unassembled WGS sequence"/>
</dbReference>
<dbReference type="PIRSF" id="PIRSF012281">
    <property type="entry name" value="UCP012281"/>
    <property type="match status" value="1"/>
</dbReference>
<dbReference type="InterPro" id="IPR019220">
    <property type="entry name" value="DUF2135"/>
</dbReference>
<reference evidence="3 4" key="1">
    <citation type="journal article" date="2019" name="Antonie Van Leeuwenhoek">
        <title>Description of 'Ca. Methylobacter oryzae' KRF1, a novel species from the environmentally important Methylobacter clade 2.</title>
        <authorList>
            <person name="Khatri K."/>
            <person name="Mohite J.A."/>
            <person name="Pandit P.S."/>
            <person name="Bahulikar R."/>
            <person name="Rahalkar M.C."/>
        </authorList>
    </citation>
    <scope>NUCLEOTIDE SEQUENCE [LARGE SCALE GENOMIC DNA]</scope>
    <source>
        <strain evidence="3 4">KRF1</strain>
    </source>
</reference>
<evidence type="ECO:0000313" key="3">
    <source>
        <dbReference type="EMBL" id="TRX01292.1"/>
    </source>
</evidence>
<sequence>MGVLSLMLLVVSLYAVADDKSPAVEWTAPACGWIYDGLTNKSDQERVAYPVPPIDRGAQRHRIAIEGKLKNLNGVRQPHTLVVNGNPLPLYTDDDGRFVRPYAFGSGSNSVALISSTGERLQSVQFYDANTEKTPARIRLIMGWDDPGAEVDMHIITPDGQHAFFADPVLSNGGGLDVDGVDGPGPEIFTMAAPLHGTYLVYVNYWGNLTEEGYNFNAQTNRNDMITTQITLVLNENTINEKRENFIVPLRTIGELQLVKTFRY</sequence>
<comment type="caution">
    <text evidence="3">The sequence shown here is derived from an EMBL/GenBank/DDBJ whole genome shotgun (WGS) entry which is preliminary data.</text>
</comment>
<proteinExistence type="predicted"/>
<feature type="domain" description="DUF2135" evidence="2">
    <location>
        <begin position="194"/>
        <end position="250"/>
    </location>
</feature>
<dbReference type="EMBL" id="RYFG02000021">
    <property type="protein sequence ID" value="TRX01292.1"/>
    <property type="molecule type" value="Genomic_DNA"/>
</dbReference>
<dbReference type="Pfam" id="PF09906">
    <property type="entry name" value="DUF2135"/>
    <property type="match status" value="1"/>
</dbReference>
<organism evidence="3 4">
    <name type="scientific">Candidatus Methylobacter oryzae</name>
    <dbReference type="NCBI Taxonomy" id="2497749"/>
    <lineage>
        <taxon>Bacteria</taxon>
        <taxon>Pseudomonadati</taxon>
        <taxon>Pseudomonadota</taxon>
        <taxon>Gammaproteobacteria</taxon>
        <taxon>Methylococcales</taxon>
        <taxon>Methylococcaceae</taxon>
        <taxon>Methylobacter</taxon>
    </lineage>
</organism>
<gene>
    <name evidence="3" type="ORF">EKO24_004215</name>
</gene>
<evidence type="ECO:0000256" key="1">
    <source>
        <dbReference type="SAM" id="SignalP"/>
    </source>
</evidence>
<dbReference type="InterPro" id="IPR012039">
    <property type="entry name" value="UCP012281"/>
</dbReference>
<protein>
    <submittedName>
        <fullName evidence="3">DUF2135 domain-containing protein</fullName>
    </submittedName>
</protein>
<keyword evidence="1" id="KW-0732">Signal</keyword>
<evidence type="ECO:0000259" key="2">
    <source>
        <dbReference type="Pfam" id="PF09906"/>
    </source>
</evidence>
<feature type="signal peptide" evidence="1">
    <location>
        <begin position="1"/>
        <end position="17"/>
    </location>
</feature>
<feature type="chain" id="PRO_5046406881" evidence="1">
    <location>
        <begin position="18"/>
        <end position="264"/>
    </location>
</feature>